<accession>A0A395RF18</accession>
<feature type="non-terminal residue" evidence="11">
    <location>
        <position position="713"/>
    </location>
</feature>
<keyword evidence="2" id="KW-0479">Metal-binding</keyword>
<feature type="compositionally biased region" description="Polar residues" evidence="9">
    <location>
        <begin position="407"/>
        <end position="425"/>
    </location>
</feature>
<evidence type="ECO:0000256" key="2">
    <source>
        <dbReference type="ARBA" id="ARBA00022723"/>
    </source>
</evidence>
<evidence type="ECO:0000256" key="7">
    <source>
        <dbReference type="ARBA" id="ARBA00023242"/>
    </source>
</evidence>
<evidence type="ECO:0000256" key="4">
    <source>
        <dbReference type="ARBA" id="ARBA00022833"/>
    </source>
</evidence>
<evidence type="ECO:0000259" key="10">
    <source>
        <dbReference type="PROSITE" id="PS50157"/>
    </source>
</evidence>
<name>A0A395RF18_FUSSP</name>
<dbReference type="PROSITE" id="PS50157">
    <property type="entry name" value="ZINC_FINGER_C2H2_2"/>
    <property type="match status" value="3"/>
</dbReference>
<comment type="subcellular location">
    <subcellularLocation>
        <location evidence="1">Nucleus</location>
    </subcellularLocation>
</comment>
<organism evidence="11 12">
    <name type="scientific">Fusarium sporotrichioides</name>
    <dbReference type="NCBI Taxonomy" id="5514"/>
    <lineage>
        <taxon>Eukaryota</taxon>
        <taxon>Fungi</taxon>
        <taxon>Dikarya</taxon>
        <taxon>Ascomycota</taxon>
        <taxon>Pezizomycotina</taxon>
        <taxon>Sordariomycetes</taxon>
        <taxon>Hypocreomycetidae</taxon>
        <taxon>Hypocreales</taxon>
        <taxon>Nectriaceae</taxon>
        <taxon>Fusarium</taxon>
    </lineage>
</organism>
<sequence>MSPQIAQQNVNLAGLGQPRSQNTASLYPNWSGAGDDPWTPLSYDSSSTRSQIFGSANFQTSYQEYQNYRSKPLVSECDTNPDDSAYGSRLTHSIGNPSAYGEDLDPDIQTLESQNADTQLVNSDLESLQLQCQSATNDSQQYPDQWTRPRPPASVATAPVGGERRWSCRDCEKTCRTRSELRKHELKHSLPWRCNVSGCSRNKGFTSKNDLDRHKRTVHNDRTVSGRAFVCNIGSCAKKTKVWPRADNFRSHLERMHHKSYSANDDLTEYVYRPVPSQGLEGVGGSAMAYLQAQEQSPGLVHPSAILSFRGHGGDRRASQPQPSISGLSRGPAPILIDRDISGLAPVRESDENFIRPDMISGPGPIPQDRWSRSPTSGEDAPGDDITTSESGQHDDATPDDMDGVQESGTLETEVSSDNSSSQQPDIGMVDVDEAQQTPRAVLLPDQSSLDSSNISSDLTYEILDKIPKEVIASYMKKHSTEIRDETPKSDVLSGKSQGHSYKCQDCDKPFPRLCELKKHQKRHSKPYGCTFINCNKTFGSKNDWKRHESIQHYQLEIWVCDCIKASTGEPCDKVCHRRESFRNHLTKEHQVSDPRELEEKVDTRRTGRHCDAHFWCGFCQETIKTKETDNTWTKRCDHIDDHFSGRDVPQRHISEWVHEKDLGAGTTAPLGAASESSSISFVPDPKPTQAVAPQSISSEDRRDWKDTYMWTC</sequence>
<feature type="compositionally biased region" description="Polar residues" evidence="9">
    <location>
        <begin position="1"/>
        <end position="11"/>
    </location>
</feature>
<keyword evidence="5" id="KW-0805">Transcription regulation</keyword>
<feature type="domain" description="C2H2-type" evidence="10">
    <location>
        <begin position="528"/>
        <end position="553"/>
    </location>
</feature>
<dbReference type="InterPro" id="IPR013087">
    <property type="entry name" value="Znf_C2H2_type"/>
</dbReference>
<evidence type="ECO:0000256" key="5">
    <source>
        <dbReference type="ARBA" id="ARBA00023015"/>
    </source>
</evidence>
<keyword evidence="6" id="KW-0804">Transcription</keyword>
<dbReference type="PANTHER" id="PTHR46179">
    <property type="entry name" value="ZINC FINGER PROTEIN"/>
    <property type="match status" value="1"/>
</dbReference>
<proteinExistence type="predicted"/>
<feature type="domain" description="C2H2-type" evidence="10">
    <location>
        <begin position="166"/>
        <end position="189"/>
    </location>
</feature>
<dbReference type="EMBL" id="PXOF01000280">
    <property type="protein sequence ID" value="RGP58706.1"/>
    <property type="molecule type" value="Genomic_DNA"/>
</dbReference>
<dbReference type="STRING" id="5514.A0A395RF18"/>
<feature type="region of interest" description="Disordered" evidence="9">
    <location>
        <begin position="137"/>
        <end position="159"/>
    </location>
</feature>
<feature type="region of interest" description="Disordered" evidence="9">
    <location>
        <begin position="1"/>
        <end position="46"/>
    </location>
</feature>
<dbReference type="InterPro" id="IPR051061">
    <property type="entry name" value="Zinc_finger_trans_reg"/>
</dbReference>
<dbReference type="AlphaFoldDB" id="A0A395RF18"/>
<feature type="region of interest" description="Disordered" evidence="9">
    <location>
        <begin position="304"/>
        <end position="334"/>
    </location>
</feature>
<evidence type="ECO:0000256" key="1">
    <source>
        <dbReference type="ARBA" id="ARBA00004123"/>
    </source>
</evidence>
<protein>
    <recommendedName>
        <fullName evidence="10">C2H2-type domain-containing protein</fullName>
    </recommendedName>
</protein>
<dbReference type="SUPFAM" id="SSF57667">
    <property type="entry name" value="beta-beta-alpha zinc fingers"/>
    <property type="match status" value="1"/>
</dbReference>
<keyword evidence="4" id="KW-0862">Zinc</keyword>
<evidence type="ECO:0000313" key="11">
    <source>
        <dbReference type="EMBL" id="RGP58706.1"/>
    </source>
</evidence>
<evidence type="ECO:0000256" key="3">
    <source>
        <dbReference type="ARBA" id="ARBA00022771"/>
    </source>
</evidence>
<dbReference type="Proteomes" id="UP000266152">
    <property type="component" value="Unassembled WGS sequence"/>
</dbReference>
<evidence type="ECO:0000313" key="12">
    <source>
        <dbReference type="Proteomes" id="UP000266152"/>
    </source>
</evidence>
<dbReference type="Pfam" id="PF00096">
    <property type="entry name" value="zf-C2H2"/>
    <property type="match status" value="2"/>
</dbReference>
<feature type="domain" description="C2H2-type" evidence="10">
    <location>
        <begin position="502"/>
        <end position="529"/>
    </location>
</feature>
<feature type="region of interest" description="Disordered" evidence="9">
    <location>
        <begin position="352"/>
        <end position="426"/>
    </location>
</feature>
<gene>
    <name evidence="11" type="ORF">FSPOR_11829</name>
</gene>
<dbReference type="Gene3D" id="3.30.160.60">
    <property type="entry name" value="Classic Zinc Finger"/>
    <property type="match status" value="2"/>
</dbReference>
<evidence type="ECO:0000256" key="9">
    <source>
        <dbReference type="SAM" id="MobiDB-lite"/>
    </source>
</evidence>
<feature type="compositionally biased region" description="Polar residues" evidence="9">
    <location>
        <begin position="18"/>
        <end position="28"/>
    </location>
</feature>
<dbReference type="GO" id="GO:0005634">
    <property type="term" value="C:nucleus"/>
    <property type="evidence" value="ECO:0007669"/>
    <property type="project" value="UniProtKB-SubCell"/>
</dbReference>
<reference evidence="11 12" key="1">
    <citation type="journal article" date="2018" name="PLoS Pathog.">
        <title>Evolution of structural diversity of trichothecenes, a family of toxins produced by plant pathogenic and entomopathogenic fungi.</title>
        <authorList>
            <person name="Proctor R.H."/>
            <person name="McCormick S.P."/>
            <person name="Kim H.S."/>
            <person name="Cardoza R.E."/>
            <person name="Stanley A.M."/>
            <person name="Lindo L."/>
            <person name="Kelly A."/>
            <person name="Brown D.W."/>
            <person name="Lee T."/>
            <person name="Vaughan M.M."/>
            <person name="Alexander N.J."/>
            <person name="Busman M."/>
            <person name="Gutierrez S."/>
        </authorList>
    </citation>
    <scope>NUCLEOTIDE SEQUENCE [LARGE SCALE GENOMIC DNA]</scope>
    <source>
        <strain evidence="11 12">NRRL 3299</strain>
    </source>
</reference>
<keyword evidence="12" id="KW-1185">Reference proteome</keyword>
<dbReference type="GO" id="GO:0008270">
    <property type="term" value="F:zinc ion binding"/>
    <property type="evidence" value="ECO:0007669"/>
    <property type="project" value="UniProtKB-KW"/>
</dbReference>
<keyword evidence="7" id="KW-0539">Nucleus</keyword>
<dbReference type="PANTHER" id="PTHR46179:SF13">
    <property type="entry name" value="C2H2-TYPE DOMAIN-CONTAINING PROTEIN"/>
    <property type="match status" value="1"/>
</dbReference>
<dbReference type="InterPro" id="IPR036236">
    <property type="entry name" value="Znf_C2H2_sf"/>
</dbReference>
<keyword evidence="3 8" id="KW-0863">Zinc-finger</keyword>
<comment type="caution">
    <text evidence="11">The sequence shown here is derived from an EMBL/GenBank/DDBJ whole genome shotgun (WGS) entry which is preliminary data.</text>
</comment>
<evidence type="ECO:0000256" key="8">
    <source>
        <dbReference type="PROSITE-ProRule" id="PRU00042"/>
    </source>
</evidence>
<dbReference type="PROSITE" id="PS00028">
    <property type="entry name" value="ZINC_FINGER_C2H2_1"/>
    <property type="match status" value="3"/>
</dbReference>
<feature type="region of interest" description="Disordered" evidence="9">
    <location>
        <begin position="668"/>
        <end position="701"/>
    </location>
</feature>
<evidence type="ECO:0000256" key="6">
    <source>
        <dbReference type="ARBA" id="ARBA00023163"/>
    </source>
</evidence>
<dbReference type="GO" id="GO:0006357">
    <property type="term" value="P:regulation of transcription by RNA polymerase II"/>
    <property type="evidence" value="ECO:0007669"/>
    <property type="project" value="TreeGrafter"/>
</dbReference>
<dbReference type="SMART" id="SM00355">
    <property type="entry name" value="ZnF_C2H2"/>
    <property type="match status" value="6"/>
</dbReference>